<dbReference type="AlphaFoldDB" id="A0AAN9R2X3"/>
<accession>A0AAN9R2X3</accession>
<evidence type="ECO:0000313" key="2">
    <source>
        <dbReference type="Proteomes" id="UP001367508"/>
    </source>
</evidence>
<keyword evidence="2" id="KW-1185">Reference proteome</keyword>
<evidence type="ECO:0000313" key="1">
    <source>
        <dbReference type="EMBL" id="KAK7360305.1"/>
    </source>
</evidence>
<proteinExistence type="predicted"/>
<protein>
    <submittedName>
        <fullName evidence="1">Uncharacterized protein</fullName>
    </submittedName>
</protein>
<comment type="caution">
    <text evidence="1">The sequence shown here is derived from an EMBL/GenBank/DDBJ whole genome shotgun (WGS) entry which is preliminary data.</text>
</comment>
<reference evidence="1 2" key="1">
    <citation type="submission" date="2024-01" db="EMBL/GenBank/DDBJ databases">
        <title>The genomes of 5 underutilized Papilionoideae crops provide insights into root nodulation and disease resistanc.</title>
        <authorList>
            <person name="Jiang F."/>
        </authorList>
    </citation>
    <scope>NUCLEOTIDE SEQUENCE [LARGE SCALE GENOMIC DNA]</scope>
    <source>
        <strain evidence="1">LVBAO_FW01</strain>
        <tissue evidence="1">Leaves</tissue>
    </source>
</reference>
<organism evidence="1 2">
    <name type="scientific">Canavalia gladiata</name>
    <name type="common">Sword bean</name>
    <name type="synonym">Dolichos gladiatus</name>
    <dbReference type="NCBI Taxonomy" id="3824"/>
    <lineage>
        <taxon>Eukaryota</taxon>
        <taxon>Viridiplantae</taxon>
        <taxon>Streptophyta</taxon>
        <taxon>Embryophyta</taxon>
        <taxon>Tracheophyta</taxon>
        <taxon>Spermatophyta</taxon>
        <taxon>Magnoliopsida</taxon>
        <taxon>eudicotyledons</taxon>
        <taxon>Gunneridae</taxon>
        <taxon>Pentapetalae</taxon>
        <taxon>rosids</taxon>
        <taxon>fabids</taxon>
        <taxon>Fabales</taxon>
        <taxon>Fabaceae</taxon>
        <taxon>Papilionoideae</taxon>
        <taxon>50 kb inversion clade</taxon>
        <taxon>NPAAA clade</taxon>
        <taxon>indigoferoid/millettioid clade</taxon>
        <taxon>Phaseoleae</taxon>
        <taxon>Canavalia</taxon>
    </lineage>
</organism>
<gene>
    <name evidence="1" type="ORF">VNO77_02289</name>
</gene>
<dbReference type="Proteomes" id="UP001367508">
    <property type="component" value="Unassembled WGS sequence"/>
</dbReference>
<name>A0AAN9R2X3_CANGL</name>
<sequence>MEWFFWKIFGDMDFLPKKEEPALLALAEIASTNSIDFTQKLVGSSVDVPNSSPACFVHLKFASLLKAYSFEEFLKLIFSVLNRWIASLVQCVLLFHFEELKSGLKMERYHSSLAKAAGIFAKRNLSPYVSTCNKLNGGDVDILLFVPHYMKMGGSGFDL</sequence>
<dbReference type="EMBL" id="JAYMYQ010000001">
    <property type="protein sequence ID" value="KAK7360305.1"/>
    <property type="molecule type" value="Genomic_DNA"/>
</dbReference>